<dbReference type="Pfam" id="PF00878">
    <property type="entry name" value="CIMR"/>
    <property type="match status" value="4"/>
</dbReference>
<evidence type="ECO:0000256" key="5">
    <source>
        <dbReference type="ARBA" id="ARBA00022989"/>
    </source>
</evidence>
<keyword evidence="7" id="KW-1015">Disulfide bond</keyword>
<evidence type="ECO:0000313" key="11">
    <source>
        <dbReference type="RefSeq" id="XP_037884621.1"/>
    </source>
</evidence>
<dbReference type="Gene3D" id="2.70.130.10">
    <property type="entry name" value="Mannose-6-phosphate receptor binding domain"/>
    <property type="match status" value="4"/>
</dbReference>
<gene>
    <name evidence="11" type="primary">LOC119634480</name>
</gene>
<keyword evidence="10" id="KW-1185">Reference proteome</keyword>
<dbReference type="InterPro" id="IPR000479">
    <property type="entry name" value="CIMR_rpt"/>
</dbReference>
<protein>
    <submittedName>
        <fullName evidence="11">Cation-independent mannose-6-phosphate receptor</fullName>
    </submittedName>
</protein>
<dbReference type="GeneID" id="119634480"/>
<dbReference type="GO" id="GO:0007041">
    <property type="term" value="P:lysosomal transport"/>
    <property type="evidence" value="ECO:0007669"/>
    <property type="project" value="InterPro"/>
</dbReference>
<organism evidence="10 11">
    <name type="scientific">Glossina fuscipes</name>
    <dbReference type="NCBI Taxonomy" id="7396"/>
    <lineage>
        <taxon>Eukaryota</taxon>
        <taxon>Metazoa</taxon>
        <taxon>Ecdysozoa</taxon>
        <taxon>Arthropoda</taxon>
        <taxon>Hexapoda</taxon>
        <taxon>Insecta</taxon>
        <taxon>Pterygota</taxon>
        <taxon>Neoptera</taxon>
        <taxon>Endopterygota</taxon>
        <taxon>Diptera</taxon>
        <taxon>Brachycera</taxon>
        <taxon>Muscomorpha</taxon>
        <taxon>Hippoboscoidea</taxon>
        <taxon>Glossinidae</taxon>
        <taxon>Glossina</taxon>
    </lineage>
</organism>
<evidence type="ECO:0000313" key="10">
    <source>
        <dbReference type="Proteomes" id="UP000092443"/>
    </source>
</evidence>
<evidence type="ECO:0000259" key="9">
    <source>
        <dbReference type="PROSITE" id="PS51914"/>
    </source>
</evidence>
<dbReference type="InterPro" id="IPR044865">
    <property type="entry name" value="MRH_dom"/>
</dbReference>
<keyword evidence="2" id="KW-0813">Transport</keyword>
<keyword evidence="3" id="KW-0812">Transmembrane</keyword>
<dbReference type="InterPro" id="IPR009011">
    <property type="entry name" value="Man6P_isomerase_rcpt-bd_dom_sf"/>
</dbReference>
<proteinExistence type="predicted"/>
<dbReference type="SUPFAM" id="SSF50911">
    <property type="entry name" value="Mannose 6-phosphate receptor domain"/>
    <property type="match status" value="4"/>
</dbReference>
<feature type="domain" description="MRH" evidence="9">
    <location>
        <begin position="199"/>
        <end position="340"/>
    </location>
</feature>
<comment type="subcellular location">
    <subcellularLocation>
        <location evidence="1">Endomembrane system</location>
    </subcellularLocation>
</comment>
<dbReference type="PROSITE" id="PS51914">
    <property type="entry name" value="MRH"/>
    <property type="match status" value="4"/>
</dbReference>
<dbReference type="AlphaFoldDB" id="A0A8U0WH58"/>
<dbReference type="GO" id="GO:0000139">
    <property type="term" value="C:Golgi membrane"/>
    <property type="evidence" value="ECO:0007669"/>
    <property type="project" value="UniProtKB-SubCell"/>
</dbReference>
<dbReference type="GO" id="GO:0038023">
    <property type="term" value="F:signaling receptor activity"/>
    <property type="evidence" value="ECO:0007669"/>
    <property type="project" value="InterPro"/>
</dbReference>
<sequence>MFCSISLCTIVRIMYKHLTPFLFTLVGFLVKVTAATGAASNDNLNPLIFKTNDCFLTEPVYQHKFDFSVLRSDFAHLTVSDTGDIFEFNICGNLSRTCHNRSDTAACLKRSNEQEFVLGTQHELNYHNGRMYFSFTNGEKCASGKTNETYQLHVFLGCDYTLDTKQSKITSYSEDACSFYITYETPYACLPEPKTIMGRNCSVEDSKTGLTYELGSLSDTNYRTTDRKGNAFIINICKPVLYGENAMCPLGSSVCFVDLNAKDYTKKFFDYGLAHAQPVIDNGQLIMRHISLTPCNGSTNYSSTIYFYCDKDVKNAHPELMGYHGCLYEFSFATPLACNDLAPCTAVTHGNEILDLSSLKDKTFTLQQDKQNYKFGVCSHPGEPCMESDGACLSVNGQSTSLGNGNSHLRINQTGTPYLLYENGANCETSKNVKTKWSTKIEFVCAHSVNSNRSNDKDNSGSNGSSSTSKDDSITAVGPKIIENSNCQLLIHYQTELACQEQITCKAKVYVDHTEDGTGAEVIDLTPLISTNKNYQAKVDAATINEHRLPNSIKFFLNVCRPLVPKYGLGCPGGSAACMAKMDKITGKPEEEQSLGFPLASLVPINRTTAELRYLLGTACFENKAKQLSSSILFNCDMKFGRGLPTLRQITDCHYQFSWPTNVICPPHMCIFNENTCEITNEEINVSYNLKKAPFANNGKITISKDKTAFILNLCDSHHKAVTDYSQSLVNLFFTSKGPCGGDGIINVQMRLICHYVNEQTFSFSECNLVYIQKTPDICKFLGLQIPITATTTAASVITSSSTTTMENSNQNVDEMQKIPAQPIERNGSIGSKKQTKNFFLGPSAQNSSSFKFINVLHSLSERYLRLAGNFDLNDEDRISPPATMDTDLIMNMFAENTRYNGCH</sequence>
<evidence type="ECO:0000256" key="6">
    <source>
        <dbReference type="ARBA" id="ARBA00023136"/>
    </source>
</evidence>
<feature type="domain" description="MRH" evidence="9">
    <location>
        <begin position="52"/>
        <end position="191"/>
    </location>
</feature>
<keyword evidence="5" id="KW-1133">Transmembrane helix</keyword>
<dbReference type="PANTHER" id="PTHR15071">
    <property type="entry name" value="MANNOSE-6-PHOSPHATE RECEPTOR FAMILY MEMBER"/>
    <property type="match status" value="1"/>
</dbReference>
<evidence type="ECO:0000256" key="8">
    <source>
        <dbReference type="SAM" id="MobiDB-lite"/>
    </source>
</evidence>
<accession>A0A8U0WH58</accession>
<evidence type="ECO:0000256" key="4">
    <source>
        <dbReference type="ARBA" id="ARBA00022729"/>
    </source>
</evidence>
<dbReference type="SMART" id="SM01404">
    <property type="entry name" value="CIMR"/>
    <property type="match status" value="5"/>
</dbReference>
<dbReference type="GO" id="GO:0010008">
    <property type="term" value="C:endosome membrane"/>
    <property type="evidence" value="ECO:0007669"/>
    <property type="project" value="UniProtKB-SubCell"/>
</dbReference>
<keyword evidence="11" id="KW-0675">Receptor</keyword>
<evidence type="ECO:0000256" key="3">
    <source>
        <dbReference type="ARBA" id="ARBA00022692"/>
    </source>
</evidence>
<keyword evidence="4" id="KW-0732">Signal</keyword>
<dbReference type="GO" id="GO:0005537">
    <property type="term" value="F:D-mannose binding"/>
    <property type="evidence" value="ECO:0007669"/>
    <property type="project" value="InterPro"/>
</dbReference>
<keyword evidence="6" id="KW-0472">Membrane</keyword>
<reference evidence="11" key="1">
    <citation type="submission" date="2025-08" db="UniProtKB">
        <authorList>
            <consortium name="RefSeq"/>
        </authorList>
    </citation>
    <scope>IDENTIFICATION</scope>
    <source>
        <tissue evidence="11">Whole body pupa</tissue>
    </source>
</reference>
<evidence type="ECO:0000256" key="7">
    <source>
        <dbReference type="ARBA" id="ARBA00023157"/>
    </source>
</evidence>
<dbReference type="Proteomes" id="UP000092443">
    <property type="component" value="Unplaced"/>
</dbReference>
<dbReference type="KEGG" id="gfs:119634480"/>
<feature type="domain" description="MRH" evidence="9">
    <location>
        <begin position="342"/>
        <end position="501"/>
    </location>
</feature>
<evidence type="ECO:0000256" key="1">
    <source>
        <dbReference type="ARBA" id="ARBA00004308"/>
    </source>
</evidence>
<name>A0A8U0WH58_9MUSC</name>
<feature type="region of interest" description="Disordered" evidence="8">
    <location>
        <begin position="452"/>
        <end position="473"/>
    </location>
</feature>
<feature type="domain" description="MRH" evidence="9">
    <location>
        <begin position="503"/>
        <end position="667"/>
    </location>
</feature>
<evidence type="ECO:0000256" key="2">
    <source>
        <dbReference type="ARBA" id="ARBA00022448"/>
    </source>
</evidence>
<dbReference type="PANTHER" id="PTHR15071:SF0">
    <property type="entry name" value="MANNOSE 6-PHOSPHATE RECEPTOR-LIKE PROTEIN 1"/>
    <property type="match status" value="1"/>
</dbReference>
<dbReference type="RefSeq" id="XP_037884621.1">
    <property type="nucleotide sequence ID" value="XM_038028693.1"/>
</dbReference>